<feature type="compositionally biased region" description="Basic and acidic residues" evidence="1">
    <location>
        <begin position="647"/>
        <end position="663"/>
    </location>
</feature>
<accession>A0A2S9QMV1</accession>
<dbReference type="Proteomes" id="UP000238650">
    <property type="component" value="Unassembled WGS sequence"/>
</dbReference>
<feature type="compositionally biased region" description="Basic and acidic residues" evidence="1">
    <location>
        <begin position="689"/>
        <end position="702"/>
    </location>
</feature>
<evidence type="ECO:0000256" key="1">
    <source>
        <dbReference type="SAM" id="MobiDB-lite"/>
    </source>
</evidence>
<organism evidence="2 3">
    <name type="scientific">Leucobacter massiliensis</name>
    <dbReference type="NCBI Taxonomy" id="1686285"/>
    <lineage>
        <taxon>Bacteria</taxon>
        <taxon>Bacillati</taxon>
        <taxon>Actinomycetota</taxon>
        <taxon>Actinomycetes</taxon>
        <taxon>Micrococcales</taxon>
        <taxon>Microbacteriaceae</taxon>
        <taxon>Leucobacter</taxon>
    </lineage>
</organism>
<feature type="region of interest" description="Disordered" evidence="1">
    <location>
        <begin position="647"/>
        <end position="670"/>
    </location>
</feature>
<dbReference type="GO" id="GO:0005975">
    <property type="term" value="P:carbohydrate metabolic process"/>
    <property type="evidence" value="ECO:0007669"/>
    <property type="project" value="UniProtKB-ARBA"/>
</dbReference>
<gene>
    <name evidence="2" type="ORF">B4915_08445</name>
</gene>
<keyword evidence="3" id="KW-1185">Reference proteome</keyword>
<comment type="caution">
    <text evidence="2">The sequence shown here is derived from an EMBL/GenBank/DDBJ whole genome shotgun (WGS) entry which is preliminary data.</text>
</comment>
<dbReference type="EMBL" id="MWZD01000017">
    <property type="protein sequence ID" value="PRI10905.1"/>
    <property type="molecule type" value="Genomic_DNA"/>
</dbReference>
<feature type="region of interest" description="Disordered" evidence="1">
    <location>
        <begin position="875"/>
        <end position="928"/>
    </location>
</feature>
<dbReference type="InterPro" id="IPR013783">
    <property type="entry name" value="Ig-like_fold"/>
</dbReference>
<dbReference type="Gene3D" id="2.60.40.10">
    <property type="entry name" value="Immunoglobulins"/>
    <property type="match status" value="3"/>
</dbReference>
<evidence type="ECO:0000313" key="2">
    <source>
        <dbReference type="EMBL" id="PRI10905.1"/>
    </source>
</evidence>
<evidence type="ECO:0000313" key="3">
    <source>
        <dbReference type="Proteomes" id="UP000238650"/>
    </source>
</evidence>
<name>A0A2S9QMV1_9MICO</name>
<feature type="compositionally biased region" description="Basic and acidic residues" evidence="1">
    <location>
        <begin position="109"/>
        <end position="123"/>
    </location>
</feature>
<feature type="region of interest" description="Disordered" evidence="1">
    <location>
        <begin position="100"/>
        <end position="123"/>
    </location>
</feature>
<reference evidence="2 3" key="1">
    <citation type="journal article" date="2017" name="New Microbes New Infect">
        <title>Genome sequence of 'Leucobacter massiliensis' sp. nov. isolated from human pharynx after travel to the 2014 Hajj.</title>
        <authorList>
            <person name="Leangapichart T."/>
            <person name="Gautret P."/>
            <person name="Nguyen T.T."/>
            <person name="Armstrong N."/>
            <person name="Rolain J.M."/>
        </authorList>
    </citation>
    <scope>NUCLEOTIDE SEQUENCE [LARGE SCALE GENOMIC DNA]</scope>
    <source>
        <strain evidence="2 3">122RC15</strain>
    </source>
</reference>
<evidence type="ECO:0008006" key="4">
    <source>
        <dbReference type="Google" id="ProtNLM"/>
    </source>
</evidence>
<dbReference type="Gene3D" id="2.60.40.2700">
    <property type="match status" value="1"/>
</dbReference>
<dbReference type="AlphaFoldDB" id="A0A2S9QMV1"/>
<sequence>MALPLTVFTDAGDAQAADGQGAGRALSIGVGSDGFAAPPGKSWNLVPSPVYPGTVRIEGPRGTSCLATEGGKNDGHEHGVQWTKCNNDASKNWVIEPLSTAPASTDLTAQRDDTDPEANLRDDHDSPIFILRSWKYPQHCLFSQGAGFDGAEPKNPNGRTRGITPDCAGDAAERNPSLQFSVLNDTEDRTEWGFLRERMALGAAAFHGRAPFKAFTGKNLWTRPLDLAMNYVGKHNEATSDGYFLPDAIALDPAKEATVFSESTVSLDCVAGGWWQGIDNSNGSGTVTQSVTTEQQHTDQWAVGLGIEGSIEQESKESGTKVGVKINGHVEYANTNSRTDSRTITMEVPAGKWGMAVVSVPAVTAFGNWKSGTALGRVWKFNGPLTVAKKNSAGQPVSTTVANVNSRERKSCIAQGATVLEPGAPFRVTTRPGSLSPQPGDTVSAEVHFIEPAGDPPLDVRYQWFADDREIAGATDRDYRITEDAVGRKLSFAAYENGGAMRYESQTYLSQQTAPVAAASLAGKSADESPELPEGFAGRPYSVVLAGTSEFGDAVTLANGEVPGLAFDPATGTLAGIPTEVGTFTLSFTGEGAAPTEAKIQIDPAPTVFPSAAGYSVRVGDPVSIPLVAEPGTDAAYSVEFLDEHGGARDKPGGLRIEHDQDGSPRLLGTPTAAGVTVIRVSEQSPHPSAEDARESSSELRLEVSGDPHFAYHDGEVLRIPLQQHAELSIAQMAPGGDPLAIAGELPPGLSFDGAAASLSGVPEAEGSWEITVGPSAEGESRTLRIEVYDAPSITLERLDDAATTPDIRVGAPVAWLVRATPSDDMQVTVTSVGSDAEVDWAELSSALREEIAIDGTPTAAGAYRITVRAQNAAGESTREFPIEVLPDQAPVPEETEPDEADDAPRPSDEPPADTPQATGGLARTGAPEAAPALIPAALLALAAGAWALARARRATPSARAADRHDTP</sequence>
<proteinExistence type="predicted"/>
<feature type="region of interest" description="Disordered" evidence="1">
    <location>
        <begin position="147"/>
        <end position="170"/>
    </location>
</feature>
<protein>
    <recommendedName>
        <fullName evidence="4">Ig-like domain-containing protein</fullName>
    </recommendedName>
</protein>
<feature type="region of interest" description="Disordered" evidence="1">
    <location>
        <begin position="683"/>
        <end position="702"/>
    </location>
</feature>